<evidence type="ECO:0000313" key="7">
    <source>
        <dbReference type="Proteomes" id="UP000622653"/>
    </source>
</evidence>
<keyword evidence="3" id="KW-0560">Oxidoreductase</keyword>
<keyword evidence="2 4" id="KW-0862">Zinc</keyword>
<comment type="caution">
    <text evidence="6">The sequence shown here is derived from an EMBL/GenBank/DDBJ whole genome shotgun (WGS) entry which is preliminary data.</text>
</comment>
<proteinExistence type="inferred from homology"/>
<dbReference type="Gene3D" id="3.40.50.720">
    <property type="entry name" value="NAD(P)-binding Rossmann-like Domain"/>
    <property type="match status" value="1"/>
</dbReference>
<evidence type="ECO:0000256" key="2">
    <source>
        <dbReference type="ARBA" id="ARBA00022833"/>
    </source>
</evidence>
<dbReference type="RefSeq" id="WP_194562844.1">
    <property type="nucleotide sequence ID" value="NZ_JADKPV010000003.1"/>
</dbReference>
<dbReference type="InterPro" id="IPR002328">
    <property type="entry name" value="ADH_Zn_CS"/>
</dbReference>
<dbReference type="Gene3D" id="3.90.180.10">
    <property type="entry name" value="Medium-chain alcohol dehydrogenases, catalytic domain"/>
    <property type="match status" value="1"/>
</dbReference>
<dbReference type="Pfam" id="PF00107">
    <property type="entry name" value="ADH_zinc_N"/>
    <property type="match status" value="1"/>
</dbReference>
<dbReference type="PANTHER" id="PTHR43401:SF2">
    <property type="entry name" value="L-THREONINE 3-DEHYDROGENASE"/>
    <property type="match status" value="1"/>
</dbReference>
<keyword evidence="1 4" id="KW-0479">Metal-binding</keyword>
<dbReference type="InterPro" id="IPR011032">
    <property type="entry name" value="GroES-like_sf"/>
</dbReference>
<comment type="similarity">
    <text evidence="4">Belongs to the zinc-containing alcohol dehydrogenase family.</text>
</comment>
<dbReference type="SUPFAM" id="SSF51735">
    <property type="entry name" value="NAD(P)-binding Rossmann-fold domains"/>
    <property type="match status" value="1"/>
</dbReference>
<dbReference type="InterPro" id="IPR013149">
    <property type="entry name" value="ADH-like_C"/>
</dbReference>
<evidence type="ECO:0000259" key="5">
    <source>
        <dbReference type="SMART" id="SM00829"/>
    </source>
</evidence>
<dbReference type="GO" id="GO:0008270">
    <property type="term" value="F:zinc ion binding"/>
    <property type="evidence" value="ECO:0007669"/>
    <property type="project" value="InterPro"/>
</dbReference>
<name>A0A8J7KCE3_9BACL</name>
<dbReference type="AlphaFoldDB" id="A0A8J7KCE3"/>
<dbReference type="SUPFAM" id="SSF50129">
    <property type="entry name" value="GroES-like"/>
    <property type="match status" value="1"/>
</dbReference>
<reference evidence="6" key="1">
    <citation type="submission" date="2020-11" db="EMBL/GenBank/DDBJ databases">
        <title>Multidrug resistant novel bacterium Savagea serpentis sp. nov., isolated from the scats of a vine snake (Ahaetulla nasuta).</title>
        <authorList>
            <person name="Venkata Ramana V."/>
            <person name="Vikas Patil S."/>
            <person name="Yogita Lugani V."/>
        </authorList>
    </citation>
    <scope>NUCLEOTIDE SEQUENCE</scope>
    <source>
        <strain evidence="6">SN6</strain>
    </source>
</reference>
<evidence type="ECO:0000256" key="4">
    <source>
        <dbReference type="RuleBase" id="RU361277"/>
    </source>
</evidence>
<dbReference type="InterPro" id="IPR020843">
    <property type="entry name" value="ER"/>
</dbReference>
<dbReference type="PROSITE" id="PS00059">
    <property type="entry name" value="ADH_ZINC"/>
    <property type="match status" value="1"/>
</dbReference>
<dbReference type="EMBL" id="JADKPV010000003">
    <property type="protein sequence ID" value="MBF4501367.1"/>
    <property type="molecule type" value="Genomic_DNA"/>
</dbReference>
<feature type="domain" description="Enoyl reductase (ER)" evidence="5">
    <location>
        <begin position="10"/>
        <end position="340"/>
    </location>
</feature>
<evidence type="ECO:0000256" key="1">
    <source>
        <dbReference type="ARBA" id="ARBA00022723"/>
    </source>
</evidence>
<organism evidence="6 7">
    <name type="scientific">Savagea serpentis</name>
    <dbReference type="NCBI Taxonomy" id="2785297"/>
    <lineage>
        <taxon>Bacteria</taxon>
        <taxon>Bacillati</taxon>
        <taxon>Bacillota</taxon>
        <taxon>Bacilli</taxon>
        <taxon>Bacillales</taxon>
        <taxon>Caryophanaceae</taxon>
        <taxon>Savagea</taxon>
    </lineage>
</organism>
<dbReference type="GO" id="GO:0016491">
    <property type="term" value="F:oxidoreductase activity"/>
    <property type="evidence" value="ECO:0007669"/>
    <property type="project" value="UniProtKB-KW"/>
</dbReference>
<gene>
    <name evidence="6" type="ORF">IRY55_08335</name>
</gene>
<comment type="cofactor">
    <cofactor evidence="4">
        <name>Zn(2+)</name>
        <dbReference type="ChEBI" id="CHEBI:29105"/>
    </cofactor>
</comment>
<keyword evidence="7" id="KW-1185">Reference proteome</keyword>
<dbReference type="Proteomes" id="UP000622653">
    <property type="component" value="Unassembled WGS sequence"/>
</dbReference>
<sequence>MKAIVKVQEGKGNIKLLNIKEKALNLGEAKVKVAFTGICGTDLHIFHDTFKSYPPVVLGHESSGIVESVAEDVKHIQVGDRVAILGSTEQTCGVCSYCRTGFYMFCKTRRGMGHGVDGGFTKYVTINSQVLYKLPDHISLEEGALAEPLACAVQAVEELTTIQASDTVLVTGPGPIGLLTLALLKLKGCRIIMTGTNADEKRTTIAQQLGVHHYINVEKQDLTSEVKRLTQNAGVDVTIDCSGSAHAIRSCFEQLKPLGKHIQVGIVGEAFSFDFDLITYKQLQVFGTLAHSFSTWEKVMNLYEQNEIQLKPIITSIQTLDNWENAFTSCENKEEAKVLLKYE</sequence>
<accession>A0A8J7KCE3</accession>
<dbReference type="SMART" id="SM00829">
    <property type="entry name" value="PKS_ER"/>
    <property type="match status" value="1"/>
</dbReference>
<evidence type="ECO:0000313" key="6">
    <source>
        <dbReference type="EMBL" id="MBF4501367.1"/>
    </source>
</evidence>
<dbReference type="Pfam" id="PF08240">
    <property type="entry name" value="ADH_N"/>
    <property type="match status" value="1"/>
</dbReference>
<dbReference type="InterPro" id="IPR013154">
    <property type="entry name" value="ADH-like_N"/>
</dbReference>
<dbReference type="InterPro" id="IPR036291">
    <property type="entry name" value="NAD(P)-bd_dom_sf"/>
</dbReference>
<dbReference type="PANTHER" id="PTHR43401">
    <property type="entry name" value="L-THREONINE 3-DEHYDROGENASE"/>
    <property type="match status" value="1"/>
</dbReference>
<dbReference type="InterPro" id="IPR050129">
    <property type="entry name" value="Zn_alcohol_dh"/>
</dbReference>
<protein>
    <submittedName>
        <fullName evidence="6">Alcohol dehydrogenase catalytic domain-containing protein</fullName>
    </submittedName>
</protein>
<evidence type="ECO:0000256" key="3">
    <source>
        <dbReference type="ARBA" id="ARBA00023002"/>
    </source>
</evidence>